<proteinExistence type="inferred from homology"/>
<dbReference type="AlphaFoldDB" id="A0A438F7S8"/>
<comment type="caution">
    <text evidence="4">The sequence shown here is derived from an EMBL/GenBank/DDBJ whole genome shotgun (WGS) entry which is preliminary data.</text>
</comment>
<feature type="domain" description="FAF" evidence="3">
    <location>
        <begin position="152"/>
        <end position="207"/>
    </location>
</feature>
<reference evidence="4 5" key="1">
    <citation type="journal article" date="2018" name="PLoS Genet.">
        <title>Population sequencing reveals clonal diversity and ancestral inbreeding in the grapevine cultivar Chardonnay.</title>
        <authorList>
            <person name="Roach M.J."/>
            <person name="Johnson D.L."/>
            <person name="Bohlmann J."/>
            <person name="van Vuuren H.J."/>
            <person name="Jones S.J."/>
            <person name="Pretorius I.S."/>
            <person name="Schmidt S.A."/>
            <person name="Borneman A.R."/>
        </authorList>
    </citation>
    <scope>NUCLEOTIDE SEQUENCE [LARGE SCALE GENOMIC DNA]</scope>
    <source>
        <strain evidence="5">cv. Chardonnay</strain>
        <tissue evidence="4">Leaf</tissue>
    </source>
</reference>
<protein>
    <recommendedName>
        <fullName evidence="3">FAF domain-containing protein</fullName>
    </recommendedName>
</protein>
<evidence type="ECO:0000256" key="2">
    <source>
        <dbReference type="SAM" id="MobiDB-lite"/>
    </source>
</evidence>
<sequence length="673" mass="74330">MDFSKDGFVCKIEPVVSTVRGFVWSALRLSSSMQSPQNDSAQRCLGLGFKALIATPEKETLHQRDRSSRIVHSHTRASSSSSYSFRSLPKLSCSSSFSSSMTGDLIGTESGVYMSSNDEDLMTEMVDINGAPCNYLSRKKPCCRDTRTREHPAPISTLVRPGNLSGDKPFALKRQCVDGRLIITKERPKQCHRVHAKKENGRLLLYLVPPVEGEEYGEEMEDVIEENHVKDISDNHRDGKQPCGVVDATGVEKGPFTTVASSMHQPCVVNWSGNGGAARRGFQLLLVRAEKETEETKVGTGNWEEKTIKLYFSLSSSPSSCSLYSSTQKMDCLPSPVLPLRPGEAFLTLCWAAMFPSPMQNPEDVPTHQHLQLGLKALMAISEKETPHKLNAGSGIVHSYKILSASASASLSKSSSWSSSSSSFNSSLPSLPRFLSYPSSVMGDLIGTESGVYMSPYEDLVTAAVEKSKPYNNGRQNKGSQEPATKRKYPPPIPLLAGTGNLVAHMPWVLTRRYTNDGKLILTEERGKYQEYFEAKREHGRLLLSLVSLDNANGHPHTVDDKDEQVEEEDLYFMEGVPGATEKYTETELIDFDIYDDESCDDENGKQPTKMVDGIATQKGSMTTLASSMPEIPPVKMMHEKSRFGRRCLTFVDRGSSDSSNMFGPMLDNIIYT</sequence>
<accession>A0A438F7S8</accession>
<dbReference type="InterPro" id="IPR046431">
    <property type="entry name" value="FAF_dom"/>
</dbReference>
<feature type="region of interest" description="Disordered" evidence="2">
    <location>
        <begin position="468"/>
        <end position="492"/>
    </location>
</feature>
<dbReference type="EMBL" id="QGNW01001097">
    <property type="protein sequence ID" value="RVW56080.1"/>
    <property type="molecule type" value="Genomic_DNA"/>
</dbReference>
<dbReference type="PANTHER" id="PTHR33155:SF75">
    <property type="entry name" value="OS02G0750800 PROTEIN"/>
    <property type="match status" value="1"/>
</dbReference>
<dbReference type="PANTHER" id="PTHR33155">
    <property type="entry name" value="FANTASTIC FOUR-LIKE PROTEIN (DUF3049)"/>
    <property type="match status" value="1"/>
</dbReference>
<gene>
    <name evidence="4" type="ORF">CK203_112817</name>
</gene>
<evidence type="ECO:0000313" key="5">
    <source>
        <dbReference type="Proteomes" id="UP000288805"/>
    </source>
</evidence>
<dbReference type="Proteomes" id="UP000288805">
    <property type="component" value="Unassembled WGS sequence"/>
</dbReference>
<comment type="similarity">
    <text evidence="1">Belongs to the fantastic four family.</text>
</comment>
<organism evidence="4 5">
    <name type="scientific">Vitis vinifera</name>
    <name type="common">Grape</name>
    <dbReference type="NCBI Taxonomy" id="29760"/>
    <lineage>
        <taxon>Eukaryota</taxon>
        <taxon>Viridiplantae</taxon>
        <taxon>Streptophyta</taxon>
        <taxon>Embryophyta</taxon>
        <taxon>Tracheophyta</taxon>
        <taxon>Spermatophyta</taxon>
        <taxon>Magnoliopsida</taxon>
        <taxon>eudicotyledons</taxon>
        <taxon>Gunneridae</taxon>
        <taxon>Pentapetalae</taxon>
        <taxon>rosids</taxon>
        <taxon>Vitales</taxon>
        <taxon>Vitaceae</taxon>
        <taxon>Viteae</taxon>
        <taxon>Vitis</taxon>
    </lineage>
</organism>
<feature type="compositionally biased region" description="Polar residues" evidence="2">
    <location>
        <begin position="470"/>
        <end position="483"/>
    </location>
</feature>
<evidence type="ECO:0000256" key="1">
    <source>
        <dbReference type="ARBA" id="ARBA00008690"/>
    </source>
</evidence>
<evidence type="ECO:0000259" key="3">
    <source>
        <dbReference type="Pfam" id="PF11250"/>
    </source>
</evidence>
<dbReference type="InterPro" id="IPR021410">
    <property type="entry name" value="FAF"/>
</dbReference>
<name>A0A438F7S8_VITVI</name>
<evidence type="ECO:0000313" key="4">
    <source>
        <dbReference type="EMBL" id="RVW56080.1"/>
    </source>
</evidence>
<dbReference type="Pfam" id="PF11250">
    <property type="entry name" value="FAF"/>
    <property type="match status" value="2"/>
</dbReference>
<feature type="domain" description="FAF" evidence="3">
    <location>
        <begin position="488"/>
        <end position="546"/>
    </location>
</feature>